<comment type="caution">
    <text evidence="2">The sequence shown here is derived from an EMBL/GenBank/DDBJ whole genome shotgun (WGS) entry which is preliminary data.</text>
</comment>
<evidence type="ECO:0000256" key="1">
    <source>
        <dbReference type="SAM" id="Phobius"/>
    </source>
</evidence>
<dbReference type="Proteomes" id="UP000177053">
    <property type="component" value="Unassembled WGS sequence"/>
</dbReference>
<evidence type="ECO:0000313" key="2">
    <source>
        <dbReference type="EMBL" id="OGM11052.1"/>
    </source>
</evidence>
<feature type="transmembrane region" description="Helical" evidence="1">
    <location>
        <begin position="21"/>
        <end position="42"/>
    </location>
</feature>
<evidence type="ECO:0000313" key="3">
    <source>
        <dbReference type="Proteomes" id="UP000177053"/>
    </source>
</evidence>
<name>A0A1F7X7J8_9BACT</name>
<reference evidence="2 3" key="1">
    <citation type="journal article" date="2016" name="Nat. Commun.">
        <title>Thousands of microbial genomes shed light on interconnected biogeochemical processes in an aquifer system.</title>
        <authorList>
            <person name="Anantharaman K."/>
            <person name="Brown C.T."/>
            <person name="Hug L.A."/>
            <person name="Sharon I."/>
            <person name="Castelle C.J."/>
            <person name="Probst A.J."/>
            <person name="Thomas B.C."/>
            <person name="Singh A."/>
            <person name="Wilkins M.J."/>
            <person name="Karaoz U."/>
            <person name="Brodie E.L."/>
            <person name="Williams K.H."/>
            <person name="Hubbard S.S."/>
            <person name="Banfield J.F."/>
        </authorList>
    </citation>
    <scope>NUCLEOTIDE SEQUENCE [LARGE SCALE GENOMIC DNA]</scope>
</reference>
<gene>
    <name evidence="2" type="ORF">A2Z22_03615</name>
</gene>
<keyword evidence="1" id="KW-1133">Transmembrane helix</keyword>
<dbReference type="AlphaFoldDB" id="A0A1F7X7J8"/>
<protein>
    <submittedName>
        <fullName evidence="2">Uncharacterized protein</fullName>
    </submittedName>
</protein>
<proteinExistence type="predicted"/>
<dbReference type="EMBL" id="MGFS01000026">
    <property type="protein sequence ID" value="OGM11052.1"/>
    <property type="molecule type" value="Genomic_DNA"/>
</dbReference>
<keyword evidence="1" id="KW-0472">Membrane</keyword>
<feature type="transmembrane region" description="Helical" evidence="1">
    <location>
        <begin position="48"/>
        <end position="73"/>
    </location>
</feature>
<sequence>MMFGCDKKNLNSECEMKDRILGYDVARFFAILTVFFAHILLYQTNNKIIFVSLASLSPGITMSLLGFISAALLSKTTDFMANFPSFNNVLYTSASEYFVQAQK</sequence>
<accession>A0A1F7X7J8</accession>
<organism evidence="2 3">
    <name type="scientific">Candidatus Woesebacteria bacterium RBG_16_34_12</name>
    <dbReference type="NCBI Taxonomy" id="1802480"/>
    <lineage>
        <taxon>Bacteria</taxon>
        <taxon>Candidatus Woeseibacteriota</taxon>
    </lineage>
</organism>
<keyword evidence="1" id="KW-0812">Transmembrane</keyword>